<evidence type="ECO:0000313" key="10">
    <source>
        <dbReference type="Proteomes" id="UP000756860"/>
    </source>
</evidence>
<evidence type="ECO:0000256" key="6">
    <source>
        <dbReference type="ARBA" id="ARBA00023315"/>
    </source>
</evidence>
<dbReference type="InterPro" id="IPR020573">
    <property type="entry name" value="UDP_GlcNAc_AcTrfase_non-rep"/>
</dbReference>
<evidence type="ECO:0000256" key="4">
    <source>
        <dbReference type="ARBA" id="ARBA00022737"/>
    </source>
</evidence>
<reference evidence="9 10" key="1">
    <citation type="submission" date="2021-05" db="EMBL/GenBank/DDBJ databases">
        <title>The draft genome of Geobacter luticola JCM 17780.</title>
        <authorList>
            <person name="Xu Z."/>
            <person name="Masuda Y."/>
            <person name="Itoh H."/>
            <person name="Senoo K."/>
        </authorList>
    </citation>
    <scope>NUCLEOTIDE SEQUENCE [LARGE SCALE GENOMIC DNA]</scope>
    <source>
        <strain evidence="9 10">JCM 17780</strain>
    </source>
</reference>
<keyword evidence="3 7" id="KW-0808">Transferase</keyword>
<dbReference type="RefSeq" id="WP_214176237.1">
    <property type="nucleotide sequence ID" value="NZ_JAHCVK010000008.1"/>
</dbReference>
<proteinExistence type="inferred from homology"/>
<accession>A0ABS5SFT8</accession>
<dbReference type="InterPro" id="IPR018357">
    <property type="entry name" value="Hexapep_transf_CS"/>
</dbReference>
<dbReference type="PANTHER" id="PTHR43378:SF2">
    <property type="entry name" value="UDP-3-O-ACYLGLUCOSAMINE N-ACYLTRANSFERASE 1, MITOCHONDRIAL-RELATED"/>
    <property type="match status" value="1"/>
</dbReference>
<keyword evidence="5 7" id="KW-0443">Lipid metabolism</keyword>
<evidence type="ECO:0000256" key="3">
    <source>
        <dbReference type="ARBA" id="ARBA00022679"/>
    </source>
</evidence>
<dbReference type="Pfam" id="PF04613">
    <property type="entry name" value="LpxD"/>
    <property type="match status" value="1"/>
</dbReference>
<dbReference type="CDD" id="cd03352">
    <property type="entry name" value="LbH_LpxD"/>
    <property type="match status" value="1"/>
</dbReference>
<dbReference type="HAMAP" id="MF_00523">
    <property type="entry name" value="LpxD"/>
    <property type="match status" value="1"/>
</dbReference>
<evidence type="ECO:0000313" key="9">
    <source>
        <dbReference type="EMBL" id="MBT0654234.1"/>
    </source>
</evidence>
<evidence type="ECO:0000256" key="2">
    <source>
        <dbReference type="ARBA" id="ARBA00022556"/>
    </source>
</evidence>
<evidence type="ECO:0000259" key="8">
    <source>
        <dbReference type="Pfam" id="PF04613"/>
    </source>
</evidence>
<evidence type="ECO:0000256" key="1">
    <source>
        <dbReference type="ARBA" id="ARBA00022516"/>
    </source>
</evidence>
<keyword evidence="6 7" id="KW-0012">Acyltransferase</keyword>
<comment type="caution">
    <text evidence="9">The sequence shown here is derived from an EMBL/GenBank/DDBJ whole genome shotgun (WGS) entry which is preliminary data.</text>
</comment>
<dbReference type="Gene3D" id="3.40.1390.10">
    <property type="entry name" value="MurE/MurF, N-terminal domain"/>
    <property type="match status" value="1"/>
</dbReference>
<keyword evidence="2 7" id="KW-0441">Lipid A biosynthesis</keyword>
<gene>
    <name evidence="7 9" type="primary">lpxD</name>
    <name evidence="9" type="ORF">KI810_14310</name>
</gene>
<evidence type="ECO:0000256" key="5">
    <source>
        <dbReference type="ARBA" id="ARBA00023098"/>
    </source>
</evidence>
<dbReference type="Gene3D" id="2.160.10.10">
    <property type="entry name" value="Hexapeptide repeat proteins"/>
    <property type="match status" value="1"/>
</dbReference>
<comment type="catalytic activity">
    <reaction evidence="7">
        <text>a UDP-3-O-[(3R)-3-hydroxyacyl]-alpha-D-glucosamine + a (3R)-hydroxyacyl-[ACP] = a UDP-2-N,3-O-bis[(3R)-3-hydroxyacyl]-alpha-D-glucosamine + holo-[ACP] + H(+)</text>
        <dbReference type="Rhea" id="RHEA:53836"/>
        <dbReference type="Rhea" id="RHEA-COMP:9685"/>
        <dbReference type="Rhea" id="RHEA-COMP:9945"/>
        <dbReference type="ChEBI" id="CHEBI:15378"/>
        <dbReference type="ChEBI" id="CHEBI:64479"/>
        <dbReference type="ChEBI" id="CHEBI:78827"/>
        <dbReference type="ChEBI" id="CHEBI:137740"/>
        <dbReference type="ChEBI" id="CHEBI:137748"/>
        <dbReference type="EC" id="2.3.1.191"/>
    </reaction>
</comment>
<dbReference type="Pfam" id="PF14602">
    <property type="entry name" value="Hexapep_2"/>
    <property type="match status" value="2"/>
</dbReference>
<feature type="active site" description="Proton acceptor" evidence="7">
    <location>
        <position position="237"/>
    </location>
</feature>
<dbReference type="EMBL" id="JAHCVK010000008">
    <property type="protein sequence ID" value="MBT0654234.1"/>
    <property type="molecule type" value="Genomic_DNA"/>
</dbReference>
<comment type="pathway">
    <text evidence="7">Bacterial outer membrane biogenesis; LPS lipid A biosynthesis.</text>
</comment>
<comment type="subunit">
    <text evidence="7">Homotrimer.</text>
</comment>
<keyword evidence="1 7" id="KW-0444">Lipid biosynthesis</keyword>
<comment type="function">
    <text evidence="7">Catalyzes the N-acylation of UDP-3-O-acylglucosamine using 3-hydroxyacyl-ACP as the acyl donor. Is involved in the biosynthesis of lipid A, a phosphorylated glycolipid that anchors the lipopolysaccharide to the outer membrane of the cell.</text>
</comment>
<evidence type="ECO:0000256" key="7">
    <source>
        <dbReference type="HAMAP-Rule" id="MF_00523"/>
    </source>
</evidence>
<dbReference type="SUPFAM" id="SSF51161">
    <property type="entry name" value="Trimeric LpxA-like enzymes"/>
    <property type="match status" value="1"/>
</dbReference>
<dbReference type="Pfam" id="PF00132">
    <property type="entry name" value="Hexapep"/>
    <property type="match status" value="2"/>
</dbReference>
<keyword evidence="4 7" id="KW-0677">Repeat</keyword>
<dbReference type="InterPro" id="IPR007691">
    <property type="entry name" value="LpxD"/>
</dbReference>
<keyword evidence="10" id="KW-1185">Reference proteome</keyword>
<dbReference type="PANTHER" id="PTHR43378">
    <property type="entry name" value="UDP-3-O-ACYLGLUCOSAMINE N-ACYLTRANSFERASE"/>
    <property type="match status" value="1"/>
</dbReference>
<organism evidence="9 10">
    <name type="scientific">Geomobilimonas luticola</name>
    <dbReference type="NCBI Taxonomy" id="1114878"/>
    <lineage>
        <taxon>Bacteria</taxon>
        <taxon>Pseudomonadati</taxon>
        <taxon>Thermodesulfobacteriota</taxon>
        <taxon>Desulfuromonadia</taxon>
        <taxon>Geobacterales</taxon>
        <taxon>Geobacteraceae</taxon>
        <taxon>Geomobilimonas</taxon>
    </lineage>
</organism>
<dbReference type="EC" id="2.3.1.191" evidence="7"/>
<sequence length="349" mass="36576">MGKSLKELAVYLGGRVIGDDSALVQGLAGLDDAGEGQITFLANPRYASKVATTKATAVILPPGADGHGRNVIEVANPYLAFAKLLTLFHVHPPQFLGVMEGASIGRDVSMGSDVTIYPGVWVADGVRLGNRVTLYPGVALYPGVTLGDDVTLHANVSIRERCRIGNRVIVHDGAVIGSDGFGYAPDGAGYYKIPQIGIVVVEDDVEVGANTTIDRAALDVTRIGRGTKIDNLVQIGHNCVIGENCMIVSQVGISGSTRIGTHVTLAGQVGVAGHLTIGDNVMIGAKSGVPGNLPPNGMYSGMPAIPHKEWLRAMGVLGRLPELRKTVSLLEKKVEELEARLGARDPEPV</sequence>
<dbReference type="PROSITE" id="PS00101">
    <property type="entry name" value="HEXAPEP_TRANSFERASES"/>
    <property type="match status" value="1"/>
</dbReference>
<dbReference type="InterPro" id="IPR011004">
    <property type="entry name" value="Trimer_LpxA-like_sf"/>
</dbReference>
<protein>
    <recommendedName>
        <fullName evidence="7">UDP-3-O-acylglucosamine N-acyltransferase</fullName>
        <ecNumber evidence="7">2.3.1.191</ecNumber>
    </recommendedName>
</protein>
<comment type="similarity">
    <text evidence="7">Belongs to the transferase hexapeptide repeat family. LpxD subfamily.</text>
</comment>
<name>A0ABS5SFT8_9BACT</name>
<dbReference type="NCBIfam" id="NF002060">
    <property type="entry name" value="PRK00892.1"/>
    <property type="match status" value="1"/>
</dbReference>
<dbReference type="Proteomes" id="UP000756860">
    <property type="component" value="Unassembled WGS sequence"/>
</dbReference>
<dbReference type="GO" id="GO:0103118">
    <property type="term" value="F:UDP-3-O-[(3R)-3-hydroxyacyl]-glucosamine N-acyltransferase activity"/>
    <property type="evidence" value="ECO:0007669"/>
    <property type="project" value="UniProtKB-EC"/>
</dbReference>
<feature type="domain" description="UDP-3-O-[3-hydroxymyristoyl] glucosamine N-acyltransferase non-repeat region" evidence="8">
    <location>
        <begin position="23"/>
        <end position="87"/>
    </location>
</feature>
<dbReference type="NCBIfam" id="TIGR01853">
    <property type="entry name" value="lipid_A_lpxD"/>
    <property type="match status" value="1"/>
</dbReference>
<dbReference type="InterPro" id="IPR001451">
    <property type="entry name" value="Hexapep"/>
</dbReference>